<keyword evidence="2" id="KW-1185">Reference proteome</keyword>
<dbReference type="Proteomes" id="UP000276133">
    <property type="component" value="Unassembled WGS sequence"/>
</dbReference>
<protein>
    <submittedName>
        <fullName evidence="1">Uncharacterized protein</fullName>
    </submittedName>
</protein>
<gene>
    <name evidence="1" type="ORF">BpHYR1_036705</name>
</gene>
<proteinExistence type="predicted"/>
<accession>A0A3M7QYE8</accession>
<dbReference type="GO" id="GO:0043565">
    <property type="term" value="F:sequence-specific DNA binding"/>
    <property type="evidence" value="ECO:0007669"/>
    <property type="project" value="InterPro"/>
</dbReference>
<name>A0A3M7QYE8_BRAPC</name>
<dbReference type="AlphaFoldDB" id="A0A3M7QYE8"/>
<comment type="caution">
    <text evidence="1">The sequence shown here is derived from an EMBL/GenBank/DDBJ whole genome shotgun (WGS) entry which is preliminary data.</text>
</comment>
<dbReference type="SUPFAM" id="SSF46689">
    <property type="entry name" value="Homeodomain-like"/>
    <property type="match status" value="1"/>
</dbReference>
<sequence length="127" mass="15343">MINEEDIGVTDALEDDIKRRQRYSLEFKNDVIKHVQEHKNQSETGRFFNVDRRLVCEWFKKKEKIEKTSFKRRRSRVTSETALSRFPEMEKELLIWFTNERDKNRSINGIDIKLTALKIHEPLYLAK</sequence>
<dbReference type="InterPro" id="IPR009057">
    <property type="entry name" value="Homeodomain-like_sf"/>
</dbReference>
<evidence type="ECO:0000313" key="2">
    <source>
        <dbReference type="Proteomes" id="UP000276133"/>
    </source>
</evidence>
<dbReference type="InterPro" id="IPR010921">
    <property type="entry name" value="Trp_repressor/repl_initiator"/>
</dbReference>
<dbReference type="EMBL" id="REGN01004801">
    <property type="protein sequence ID" value="RNA16131.1"/>
    <property type="molecule type" value="Genomic_DNA"/>
</dbReference>
<evidence type="ECO:0000313" key="1">
    <source>
        <dbReference type="EMBL" id="RNA16131.1"/>
    </source>
</evidence>
<organism evidence="1 2">
    <name type="scientific">Brachionus plicatilis</name>
    <name type="common">Marine rotifer</name>
    <name type="synonym">Brachionus muelleri</name>
    <dbReference type="NCBI Taxonomy" id="10195"/>
    <lineage>
        <taxon>Eukaryota</taxon>
        <taxon>Metazoa</taxon>
        <taxon>Spiralia</taxon>
        <taxon>Gnathifera</taxon>
        <taxon>Rotifera</taxon>
        <taxon>Eurotatoria</taxon>
        <taxon>Monogononta</taxon>
        <taxon>Pseudotrocha</taxon>
        <taxon>Ploima</taxon>
        <taxon>Brachionidae</taxon>
        <taxon>Brachionus</taxon>
    </lineage>
</organism>
<reference evidence="1 2" key="1">
    <citation type="journal article" date="2018" name="Sci. Rep.">
        <title>Genomic signatures of local adaptation to the degree of environmental predictability in rotifers.</title>
        <authorList>
            <person name="Franch-Gras L."/>
            <person name="Hahn C."/>
            <person name="Garcia-Roger E.M."/>
            <person name="Carmona M.J."/>
            <person name="Serra M."/>
            <person name="Gomez A."/>
        </authorList>
    </citation>
    <scope>NUCLEOTIDE SEQUENCE [LARGE SCALE GENOMIC DNA]</scope>
    <source>
        <strain evidence="1">HYR1</strain>
    </source>
</reference>
<dbReference type="Gene3D" id="1.10.10.60">
    <property type="entry name" value="Homeodomain-like"/>
    <property type="match status" value="2"/>
</dbReference>
<dbReference type="SUPFAM" id="SSF48295">
    <property type="entry name" value="TrpR-like"/>
    <property type="match status" value="1"/>
</dbReference>